<reference evidence="1" key="1">
    <citation type="submission" date="2021-10" db="EMBL/GenBank/DDBJ databases">
        <title>Streptomyces nigrumlapis sp.nov.,an antimicrobial producing actinobacterium isolated from Black Gobi rocks.</title>
        <authorList>
            <person name="Wen Y."/>
            <person name="Zhang W."/>
            <person name="Liu X.G."/>
        </authorList>
    </citation>
    <scope>NUCLEOTIDE SEQUENCE</scope>
    <source>
        <strain evidence="1">ST13-2-2</strain>
    </source>
</reference>
<protein>
    <submittedName>
        <fullName evidence="1">Uncharacterized protein</fullName>
    </submittedName>
</protein>
<evidence type="ECO:0000313" key="2">
    <source>
        <dbReference type="Proteomes" id="UP000830115"/>
    </source>
</evidence>
<proteinExistence type="predicted"/>
<organism evidence="1 2">
    <name type="scientific">Streptomyces halobius</name>
    <dbReference type="NCBI Taxonomy" id="2879846"/>
    <lineage>
        <taxon>Bacteria</taxon>
        <taxon>Bacillati</taxon>
        <taxon>Actinomycetota</taxon>
        <taxon>Actinomycetes</taxon>
        <taxon>Kitasatosporales</taxon>
        <taxon>Streptomycetaceae</taxon>
        <taxon>Streptomyces</taxon>
    </lineage>
</organism>
<sequence length="308" mass="35277">MEGIMTHIKSGDELVPQGGAFEPVADYTFLFVRREGMRLIFRDGNCEFSRWATADKPRGILPMALGERRTVVELVPDARPIVGESIYLLTHQSRIRRVAPSRHHRKAVPELLRRGHVRRLPSPYLQRRGAERRDRSHHHVRRREHWQDPVYLLEGSGEVSLARTVEVVWYYRDPRGGLGQDETAERKTDVVLLEKYADDHNMSLDVFGEVRRSLAVKYFGESLKGNNIFADSITSVCNCESTEACEYAEFDGHRFSLSDGSRIGSMTIRENVPNPREGYPNSRLGVENVKKQWAELTLAAIIEQEGHR</sequence>
<name>A0ABY4M1P3_9ACTN</name>
<dbReference type="Proteomes" id="UP000830115">
    <property type="component" value="Chromosome"/>
</dbReference>
<accession>A0ABY4M1P3</accession>
<gene>
    <name evidence="1" type="ORF">K9S39_05195</name>
</gene>
<dbReference type="EMBL" id="CP086322">
    <property type="protein sequence ID" value="UQA91352.1"/>
    <property type="molecule type" value="Genomic_DNA"/>
</dbReference>
<dbReference type="RefSeq" id="WP_248862182.1">
    <property type="nucleotide sequence ID" value="NZ_CP086322.1"/>
</dbReference>
<keyword evidence="2" id="KW-1185">Reference proteome</keyword>
<evidence type="ECO:0000313" key="1">
    <source>
        <dbReference type="EMBL" id="UQA91352.1"/>
    </source>
</evidence>